<dbReference type="Proteomes" id="UP001524473">
    <property type="component" value="Unassembled WGS sequence"/>
</dbReference>
<proteinExistence type="inferred from homology"/>
<keyword evidence="7" id="KW-0812">Transmembrane</keyword>
<evidence type="ECO:0000256" key="2">
    <source>
        <dbReference type="ARBA" id="ARBA00007931"/>
    </source>
</evidence>
<dbReference type="PANTHER" id="PTHR39188:SF3">
    <property type="entry name" value="STAGE IV SPORULATION PROTEIN FB"/>
    <property type="match status" value="1"/>
</dbReference>
<comment type="similarity">
    <text evidence="2">Belongs to the peptidase M50B family.</text>
</comment>
<feature type="transmembrane region" description="Helical" evidence="7">
    <location>
        <begin position="114"/>
        <end position="137"/>
    </location>
</feature>
<reference evidence="8 9" key="1">
    <citation type="submission" date="2022-06" db="EMBL/GenBank/DDBJ databases">
        <title>Isolation of gut microbiota from human fecal samples.</title>
        <authorList>
            <person name="Pamer E.G."/>
            <person name="Barat B."/>
            <person name="Waligurski E."/>
            <person name="Medina S."/>
            <person name="Paddock L."/>
            <person name="Mostad J."/>
        </authorList>
    </citation>
    <scope>NUCLEOTIDE SEQUENCE [LARGE SCALE GENOMIC DNA]</scope>
    <source>
        <strain evidence="8 9">DFI.9.73</strain>
    </source>
</reference>
<feature type="transmembrane region" description="Helical" evidence="7">
    <location>
        <begin position="82"/>
        <end position="102"/>
    </location>
</feature>
<feature type="transmembrane region" description="Helical" evidence="7">
    <location>
        <begin position="47"/>
        <end position="70"/>
    </location>
</feature>
<keyword evidence="9" id="KW-1185">Reference proteome</keyword>
<evidence type="ECO:0000313" key="9">
    <source>
        <dbReference type="Proteomes" id="UP001524473"/>
    </source>
</evidence>
<name>A0ABT1RWQ7_9FIRM</name>
<evidence type="ECO:0000256" key="3">
    <source>
        <dbReference type="ARBA" id="ARBA00022670"/>
    </source>
</evidence>
<feature type="transmembrane region" description="Helical" evidence="7">
    <location>
        <begin position="176"/>
        <end position="196"/>
    </location>
</feature>
<keyword evidence="5" id="KW-0862">Zinc</keyword>
<keyword evidence="4" id="KW-0378">Hydrolase</keyword>
<dbReference type="GeneID" id="90533089"/>
<evidence type="ECO:0000256" key="6">
    <source>
        <dbReference type="ARBA" id="ARBA00023049"/>
    </source>
</evidence>
<comment type="cofactor">
    <cofactor evidence="1">
        <name>Zn(2+)</name>
        <dbReference type="ChEBI" id="CHEBI:29105"/>
    </cofactor>
</comment>
<keyword evidence="7" id="KW-0472">Membrane</keyword>
<dbReference type="PANTHER" id="PTHR39188">
    <property type="entry name" value="MEMBRANE-ASSOCIATED ZINC METALLOPROTEASE M50B"/>
    <property type="match status" value="1"/>
</dbReference>
<keyword evidence="6" id="KW-0482">Metalloprotease</keyword>
<gene>
    <name evidence="8" type="ORF">NE695_04140</name>
</gene>
<comment type="caution">
    <text evidence="8">The sequence shown here is derived from an EMBL/GenBank/DDBJ whole genome shotgun (WGS) entry which is preliminary data.</text>
</comment>
<accession>A0ABT1RWQ7</accession>
<organism evidence="8 9">
    <name type="scientific">Neglectibacter timonensis</name>
    <dbReference type="NCBI Taxonomy" id="1776382"/>
    <lineage>
        <taxon>Bacteria</taxon>
        <taxon>Bacillati</taxon>
        <taxon>Bacillota</taxon>
        <taxon>Clostridia</taxon>
        <taxon>Eubacteriales</taxon>
        <taxon>Oscillospiraceae</taxon>
        <taxon>Neglectibacter</taxon>
    </lineage>
</organism>
<dbReference type="RefSeq" id="WP_147578591.1">
    <property type="nucleotide sequence ID" value="NZ_CABKVV010000014.1"/>
</dbReference>
<evidence type="ECO:0000256" key="7">
    <source>
        <dbReference type="SAM" id="Phobius"/>
    </source>
</evidence>
<dbReference type="EMBL" id="JANFZH010000006">
    <property type="protein sequence ID" value="MCQ4839106.1"/>
    <property type="molecule type" value="Genomic_DNA"/>
</dbReference>
<keyword evidence="3" id="KW-0645">Protease</keyword>
<sequence length="198" mass="21658">MRSISIRRCQFHFSFFALLAFCCVVTGIEGGAFLFMSVCLHESAHLAAMAIFHALPVKVVFSGFGCRMILSEKHRLSYRQNAVISLAGPLGNLALASVFFVLNPENQIAIQSNLALGILHLLPIEPLDGGLAVHAFLRGKIAAGKADKICLVLSITLLLPLSILGFLILLQTRYNFSLLALSIYLMLYLVLGRNFLPL</sequence>
<evidence type="ECO:0000313" key="8">
    <source>
        <dbReference type="EMBL" id="MCQ4839106.1"/>
    </source>
</evidence>
<evidence type="ECO:0000256" key="5">
    <source>
        <dbReference type="ARBA" id="ARBA00022833"/>
    </source>
</evidence>
<keyword evidence="7" id="KW-1133">Transmembrane helix</keyword>
<feature type="transmembrane region" description="Helical" evidence="7">
    <location>
        <begin position="12"/>
        <end position="35"/>
    </location>
</feature>
<evidence type="ECO:0000256" key="4">
    <source>
        <dbReference type="ARBA" id="ARBA00022801"/>
    </source>
</evidence>
<protein>
    <submittedName>
        <fullName evidence="8">Peptidase M50</fullName>
    </submittedName>
</protein>
<evidence type="ECO:0000256" key="1">
    <source>
        <dbReference type="ARBA" id="ARBA00001947"/>
    </source>
</evidence>
<feature type="transmembrane region" description="Helical" evidence="7">
    <location>
        <begin position="149"/>
        <end position="170"/>
    </location>
</feature>